<dbReference type="EMBL" id="OX395133">
    <property type="protein sequence ID" value="CAI5781134.1"/>
    <property type="molecule type" value="Genomic_DNA"/>
</dbReference>
<name>A0AA35PAI4_9SAUR</name>
<evidence type="ECO:0000256" key="1">
    <source>
        <dbReference type="ARBA" id="ARBA00004613"/>
    </source>
</evidence>
<evidence type="ECO:0000259" key="4">
    <source>
        <dbReference type="Pfam" id="PF00021"/>
    </source>
</evidence>
<dbReference type="InterPro" id="IPR045860">
    <property type="entry name" value="Snake_toxin-like_sf"/>
</dbReference>
<dbReference type="AlphaFoldDB" id="A0AA35PAI4"/>
<proteinExistence type="predicted"/>
<protein>
    <recommendedName>
        <fullName evidence="4">UPAR/Ly6 domain-containing protein</fullName>
    </recommendedName>
</protein>
<comment type="subcellular location">
    <subcellularLocation>
        <location evidence="1">Secreted</location>
    </subcellularLocation>
</comment>
<evidence type="ECO:0000256" key="3">
    <source>
        <dbReference type="ARBA" id="ARBA00023157"/>
    </source>
</evidence>
<dbReference type="CDD" id="cd23572">
    <property type="entry name" value="TFP_LU_ECD_PINLYP_rpt2"/>
    <property type="match status" value="1"/>
</dbReference>
<dbReference type="GO" id="GO:0005576">
    <property type="term" value="C:extracellular region"/>
    <property type="evidence" value="ECO:0007669"/>
    <property type="project" value="UniProtKB-SubCell"/>
</dbReference>
<keyword evidence="2" id="KW-0964">Secreted</keyword>
<dbReference type="InterPro" id="IPR016054">
    <property type="entry name" value="LY6_UPA_recep-like"/>
</dbReference>
<reference evidence="5" key="1">
    <citation type="submission" date="2022-12" db="EMBL/GenBank/DDBJ databases">
        <authorList>
            <person name="Alioto T."/>
            <person name="Alioto T."/>
            <person name="Gomez Garrido J."/>
        </authorList>
    </citation>
    <scope>NUCLEOTIDE SEQUENCE</scope>
</reference>
<dbReference type="Pfam" id="PF00021">
    <property type="entry name" value="UPAR_LY6"/>
    <property type="match status" value="1"/>
</dbReference>
<dbReference type="Gene3D" id="2.10.60.10">
    <property type="entry name" value="CD59"/>
    <property type="match status" value="1"/>
</dbReference>
<dbReference type="SUPFAM" id="SSF57302">
    <property type="entry name" value="Snake toxin-like"/>
    <property type="match status" value="1"/>
</dbReference>
<evidence type="ECO:0000256" key="2">
    <source>
        <dbReference type="ARBA" id="ARBA00022525"/>
    </source>
</evidence>
<organism evidence="5 6">
    <name type="scientific">Podarcis lilfordi</name>
    <name type="common">Lilford's wall lizard</name>
    <dbReference type="NCBI Taxonomy" id="74358"/>
    <lineage>
        <taxon>Eukaryota</taxon>
        <taxon>Metazoa</taxon>
        <taxon>Chordata</taxon>
        <taxon>Craniata</taxon>
        <taxon>Vertebrata</taxon>
        <taxon>Euteleostomi</taxon>
        <taxon>Lepidosauria</taxon>
        <taxon>Squamata</taxon>
        <taxon>Bifurcata</taxon>
        <taxon>Unidentata</taxon>
        <taxon>Episquamata</taxon>
        <taxon>Laterata</taxon>
        <taxon>Lacertibaenia</taxon>
        <taxon>Lacertidae</taxon>
        <taxon>Podarcis</taxon>
    </lineage>
</organism>
<evidence type="ECO:0000313" key="6">
    <source>
        <dbReference type="Proteomes" id="UP001178461"/>
    </source>
</evidence>
<dbReference type="Proteomes" id="UP001178461">
    <property type="component" value="Chromosome 8"/>
</dbReference>
<keyword evidence="6" id="KW-1185">Reference proteome</keyword>
<sequence>MEGRKIRTVEKTCDSSKVCSTPSAYFYLGLGRTFRMYLVCCTGDNCKNAKPKLPQVEKKVNGKQCPTCYSSSDVCHAKVVNCTGLESYCFDVATTTYINGQRQRSIMKGCTTKSICASINRGQADLLTGADVVEKATCTPEISRGSQSSALLLPTIPVLLLQKILL</sequence>
<dbReference type="PANTHER" id="PTHR20914">
    <property type="entry name" value="LY6/PLAUR DOMAIN-CONTAINING PROTEIN 8"/>
    <property type="match status" value="1"/>
</dbReference>
<feature type="domain" description="UPAR/Ly6" evidence="4">
    <location>
        <begin position="62"/>
        <end position="125"/>
    </location>
</feature>
<gene>
    <name evidence="5" type="ORF">PODLI_1B017799</name>
</gene>
<keyword evidence="3" id="KW-1015">Disulfide bond</keyword>
<accession>A0AA35PAI4</accession>
<dbReference type="PANTHER" id="PTHR20914:SF30">
    <property type="entry name" value="LY6_PLAUR DOMAIN CONTAINING 9"/>
    <property type="match status" value="1"/>
</dbReference>
<dbReference type="InterPro" id="IPR050918">
    <property type="entry name" value="CNF-like_PLA2_Inhibitor"/>
</dbReference>
<evidence type="ECO:0000313" key="5">
    <source>
        <dbReference type="EMBL" id="CAI5781134.1"/>
    </source>
</evidence>